<feature type="transmembrane region" description="Helical" evidence="1">
    <location>
        <begin position="6"/>
        <end position="26"/>
    </location>
</feature>
<gene>
    <name evidence="2" type="ORF">NCTC10588_02834</name>
</gene>
<evidence type="ECO:0000313" key="2">
    <source>
        <dbReference type="EMBL" id="STD08418.1"/>
    </source>
</evidence>
<comment type="caution">
    <text evidence="2">The sequence shown here is derived from an EMBL/GenBank/DDBJ whole genome shotgun (WGS) entry which is preliminary data.</text>
</comment>
<sequence length="78" mass="8638">MLNGCWLLVCWSLLLAIGIEILPFIIPSEHGKAKKLKIIFNASSSVATGQDLCPVAYRLMADSWQLITNNQQLTPLLI</sequence>
<protein>
    <submittedName>
        <fullName evidence="2">Uncharacterized protein</fullName>
    </submittedName>
</protein>
<keyword evidence="1" id="KW-0472">Membrane</keyword>
<organism evidence="2 3">
    <name type="scientific">Elizabethkingia anophelis</name>
    <dbReference type="NCBI Taxonomy" id="1117645"/>
    <lineage>
        <taxon>Bacteria</taxon>
        <taxon>Pseudomonadati</taxon>
        <taxon>Bacteroidota</taxon>
        <taxon>Flavobacteriia</taxon>
        <taxon>Flavobacteriales</taxon>
        <taxon>Weeksellaceae</taxon>
        <taxon>Elizabethkingia</taxon>
    </lineage>
</organism>
<dbReference type="EMBL" id="UFYD01000001">
    <property type="protein sequence ID" value="STD08418.1"/>
    <property type="molecule type" value="Genomic_DNA"/>
</dbReference>
<proteinExistence type="predicted"/>
<dbReference type="Proteomes" id="UP000254876">
    <property type="component" value="Unassembled WGS sequence"/>
</dbReference>
<accession>A0A7Z7PZJ0</accession>
<name>A0A7Z7PZJ0_9FLAO</name>
<dbReference type="AlphaFoldDB" id="A0A7Z7PZJ0"/>
<evidence type="ECO:0000313" key="3">
    <source>
        <dbReference type="Proteomes" id="UP000254876"/>
    </source>
</evidence>
<reference evidence="2 3" key="1">
    <citation type="submission" date="2018-06" db="EMBL/GenBank/DDBJ databases">
        <authorList>
            <consortium name="Pathogen Informatics"/>
            <person name="Doyle S."/>
        </authorList>
    </citation>
    <scope>NUCLEOTIDE SEQUENCE [LARGE SCALE GENOMIC DNA]</scope>
    <source>
        <strain evidence="2 3">NCTC10588</strain>
    </source>
</reference>
<evidence type="ECO:0000256" key="1">
    <source>
        <dbReference type="SAM" id="Phobius"/>
    </source>
</evidence>
<keyword evidence="1" id="KW-1133">Transmembrane helix</keyword>
<keyword evidence="1" id="KW-0812">Transmembrane</keyword>